<dbReference type="Pfam" id="PF14216">
    <property type="entry name" value="DUF4326"/>
    <property type="match status" value="1"/>
</dbReference>
<dbReference type="InterPro" id="IPR025475">
    <property type="entry name" value="DUF4326"/>
</dbReference>
<sequence>MNTPKRIQRKRTKGWRMPEGAVYVGRPTWLGNPFAVGEVYDRVIYSSKTMGGAMDMRVRDREHAVDLYRQWLDGLVHHVDGGDPPTLRQIRQHLHGRDLVCWCPLDAPCHADVLLELANGGDA</sequence>
<evidence type="ECO:0000313" key="2">
    <source>
        <dbReference type="EMBL" id="AZS07327.1"/>
    </source>
</evidence>
<name>A0A3S9UAJ9_9CAUD</name>
<protein>
    <recommendedName>
        <fullName evidence="1">DUF4326 domain-containing protein</fullName>
    </recommendedName>
</protein>
<reference evidence="2 3" key="1">
    <citation type="submission" date="2018-12" db="EMBL/GenBank/DDBJ databases">
        <authorList>
            <person name="Divens A.M."/>
            <person name="Stoner T.H."/>
            <person name="Garlena R.A."/>
            <person name="Russell D.A."/>
            <person name="Pope W.H."/>
            <person name="Jacobs-Sera D."/>
            <person name="Hatfull G.F."/>
        </authorList>
    </citation>
    <scope>NUCLEOTIDE SEQUENCE [LARGE SCALE GENOMIC DNA]</scope>
</reference>
<dbReference type="GeneID" id="77930150"/>
<keyword evidence="3" id="KW-1185">Reference proteome</keyword>
<accession>A0A3S9UAJ9</accession>
<evidence type="ECO:0000313" key="3">
    <source>
        <dbReference type="Proteomes" id="UP000288422"/>
    </source>
</evidence>
<gene>
    <name evidence="2" type="primary">57</name>
    <name evidence="2" type="ORF">PBI_DORITO_57</name>
</gene>
<dbReference type="EMBL" id="MK279848">
    <property type="protein sequence ID" value="AZS07327.1"/>
    <property type="molecule type" value="Genomic_DNA"/>
</dbReference>
<organism evidence="2 3">
    <name type="scientific">Gordonia phage Dorito</name>
    <dbReference type="NCBI Taxonomy" id="2499023"/>
    <lineage>
        <taxon>Viruses</taxon>
        <taxon>Duplodnaviria</taxon>
        <taxon>Heunggongvirae</taxon>
        <taxon>Uroviricota</taxon>
        <taxon>Caudoviricetes</taxon>
        <taxon>Beenievirus</taxon>
        <taxon>Beenievirus dorito</taxon>
    </lineage>
</organism>
<evidence type="ECO:0000259" key="1">
    <source>
        <dbReference type="Pfam" id="PF14216"/>
    </source>
</evidence>
<dbReference type="RefSeq" id="YP_010654304.1">
    <property type="nucleotide sequence ID" value="NC_070809.1"/>
</dbReference>
<dbReference type="KEGG" id="vg:77930150"/>
<proteinExistence type="predicted"/>
<dbReference type="Proteomes" id="UP000288422">
    <property type="component" value="Segment"/>
</dbReference>
<feature type="domain" description="DUF4326" evidence="1">
    <location>
        <begin position="10"/>
        <end position="116"/>
    </location>
</feature>